<evidence type="ECO:0000256" key="3">
    <source>
        <dbReference type="ARBA" id="ARBA00022960"/>
    </source>
</evidence>
<dbReference type="PANTHER" id="PTHR30474">
    <property type="entry name" value="CELL CYCLE PROTEIN"/>
    <property type="match status" value="1"/>
</dbReference>
<dbReference type="GO" id="GO:0005886">
    <property type="term" value="C:plasma membrane"/>
    <property type="evidence" value="ECO:0007669"/>
    <property type="project" value="TreeGrafter"/>
</dbReference>
<proteinExistence type="predicted"/>
<feature type="transmembrane region" description="Helical" evidence="6">
    <location>
        <begin position="327"/>
        <end position="349"/>
    </location>
</feature>
<feature type="transmembrane region" description="Helical" evidence="6">
    <location>
        <begin position="36"/>
        <end position="56"/>
    </location>
</feature>
<dbReference type="STRING" id="999894.TDIS_0098"/>
<dbReference type="InterPro" id="IPR001182">
    <property type="entry name" value="FtsW/RodA"/>
</dbReference>
<dbReference type="GO" id="GO:0051301">
    <property type="term" value="P:cell division"/>
    <property type="evidence" value="ECO:0007669"/>
    <property type="project" value="InterPro"/>
</dbReference>
<feature type="transmembrane region" description="Helical" evidence="6">
    <location>
        <begin position="170"/>
        <end position="189"/>
    </location>
</feature>
<feature type="transmembrane region" description="Helical" evidence="6">
    <location>
        <begin position="149"/>
        <end position="165"/>
    </location>
</feature>
<evidence type="ECO:0000313" key="7">
    <source>
        <dbReference type="EMBL" id="OAQ21580.1"/>
    </source>
</evidence>
<dbReference type="EMBL" id="LWLG01000001">
    <property type="protein sequence ID" value="OAQ21580.1"/>
    <property type="molecule type" value="Genomic_DNA"/>
</dbReference>
<feature type="transmembrane region" description="Helical" evidence="6">
    <location>
        <begin position="126"/>
        <end position="143"/>
    </location>
</feature>
<protein>
    <submittedName>
        <fullName evidence="7">Rod shape-determining protein RodA</fullName>
    </submittedName>
</protein>
<keyword evidence="4 6" id="KW-1133">Transmembrane helix</keyword>
<comment type="caution">
    <text evidence="7">The sequence shown here is derived from an EMBL/GenBank/DDBJ whole genome shotgun (WGS) entry which is preliminary data.</text>
</comment>
<dbReference type="PANTHER" id="PTHR30474:SF1">
    <property type="entry name" value="PEPTIDOGLYCAN GLYCOSYLTRANSFERASE MRDB"/>
    <property type="match status" value="1"/>
</dbReference>
<evidence type="ECO:0000256" key="1">
    <source>
        <dbReference type="ARBA" id="ARBA00004141"/>
    </source>
</evidence>
<dbReference type="AlphaFoldDB" id="A0A179D654"/>
<dbReference type="RefSeq" id="WP_068668201.1">
    <property type="nucleotide sequence ID" value="NZ_LWLG01000001.1"/>
</dbReference>
<keyword evidence="5 6" id="KW-0472">Membrane</keyword>
<evidence type="ECO:0000256" key="6">
    <source>
        <dbReference type="SAM" id="Phobius"/>
    </source>
</evidence>
<evidence type="ECO:0000256" key="4">
    <source>
        <dbReference type="ARBA" id="ARBA00022989"/>
    </source>
</evidence>
<comment type="subcellular location">
    <subcellularLocation>
        <location evidence="1">Membrane</location>
        <topology evidence="1">Multi-pass membrane protein</topology>
    </subcellularLocation>
</comment>
<accession>A0A179D654</accession>
<gene>
    <name evidence="7" type="ORF">TDIS_0098</name>
</gene>
<name>A0A179D654_9BACT</name>
<keyword evidence="2 6" id="KW-0812">Transmembrane</keyword>
<evidence type="ECO:0000256" key="5">
    <source>
        <dbReference type="ARBA" id="ARBA00023136"/>
    </source>
</evidence>
<sequence>MRIKIWFYDWPFFFALVLLMVAGLVNQMSAGGQALFLRQSLWMGGGLLLFSVFWWLDYHKILTFQRILGLYLGFLGLLLFMALQHKRWVYFGGFSLQPSEFAKPLIVALLASLFSENREEIISPSLLGISLALVLIPVLLIAVTDLDQAFLLLVIAATVILFAGISKRILIGILILGMMSFLVIGPLVWKQLKPYQKARLEAFLKPGKTHKRWSYQTRQALIALGSGGLTGQGFKQGLSSKLHYLPAKHTDLAFAVWGEEWGFVGSMVVVSLFALLIGCNLKAAYSAKDMLGRFLAFGCGATLFWEVFFNLAGVVRLLPAASLPLPFLSYGGSSVFANMIMLGFAASVMRRRFSFL</sequence>
<dbReference type="PATRIC" id="fig|999894.6.peg.98"/>
<organism evidence="7 8">
    <name type="scientific">Thermosulfurimonas dismutans</name>
    <dbReference type="NCBI Taxonomy" id="999894"/>
    <lineage>
        <taxon>Bacteria</taxon>
        <taxon>Pseudomonadati</taxon>
        <taxon>Thermodesulfobacteriota</taxon>
        <taxon>Thermodesulfobacteria</taxon>
        <taxon>Thermodesulfobacteriales</taxon>
        <taxon>Thermodesulfobacteriaceae</taxon>
        <taxon>Thermosulfurimonas</taxon>
    </lineage>
</organism>
<feature type="transmembrane region" description="Helical" evidence="6">
    <location>
        <begin position="261"/>
        <end position="281"/>
    </location>
</feature>
<feature type="transmembrane region" description="Helical" evidence="6">
    <location>
        <begin position="293"/>
        <end position="315"/>
    </location>
</feature>
<reference evidence="7 8" key="1">
    <citation type="submission" date="2016-04" db="EMBL/GenBank/DDBJ databases">
        <title>Genome analysis of Thermosulfurimonas dismutans, the first thermophilic sulfur-disproportionating bacterium of the phylum Thermodesulfobacteria.</title>
        <authorList>
            <person name="Mardanov A.V."/>
            <person name="Beletsky A.V."/>
            <person name="Kadnikov V.V."/>
            <person name="Slobodkin A.I."/>
            <person name="Ravin N.V."/>
        </authorList>
    </citation>
    <scope>NUCLEOTIDE SEQUENCE [LARGE SCALE GENOMIC DNA]</scope>
    <source>
        <strain evidence="7 8">S95</strain>
    </source>
</reference>
<feature type="transmembrane region" description="Helical" evidence="6">
    <location>
        <begin position="12"/>
        <end position="30"/>
    </location>
</feature>
<dbReference type="Pfam" id="PF01098">
    <property type="entry name" value="FTSW_RODA_SPOVE"/>
    <property type="match status" value="1"/>
</dbReference>
<feature type="transmembrane region" description="Helical" evidence="6">
    <location>
        <begin position="68"/>
        <end position="84"/>
    </location>
</feature>
<dbReference type="GO" id="GO:0032153">
    <property type="term" value="C:cell division site"/>
    <property type="evidence" value="ECO:0007669"/>
    <property type="project" value="TreeGrafter"/>
</dbReference>
<evidence type="ECO:0000256" key="2">
    <source>
        <dbReference type="ARBA" id="ARBA00022692"/>
    </source>
</evidence>
<dbReference type="Proteomes" id="UP000078390">
    <property type="component" value="Unassembled WGS sequence"/>
</dbReference>
<dbReference type="OrthoDB" id="9768187at2"/>
<dbReference type="GO" id="GO:0015648">
    <property type="term" value="F:lipid-linked peptidoglycan transporter activity"/>
    <property type="evidence" value="ECO:0007669"/>
    <property type="project" value="TreeGrafter"/>
</dbReference>
<keyword evidence="8" id="KW-1185">Reference proteome</keyword>
<keyword evidence="3" id="KW-0133">Cell shape</keyword>
<dbReference type="GO" id="GO:0008360">
    <property type="term" value="P:regulation of cell shape"/>
    <property type="evidence" value="ECO:0007669"/>
    <property type="project" value="UniProtKB-KW"/>
</dbReference>
<evidence type="ECO:0000313" key="8">
    <source>
        <dbReference type="Proteomes" id="UP000078390"/>
    </source>
</evidence>